<evidence type="ECO:0000313" key="2">
    <source>
        <dbReference type="Proteomes" id="UP001166286"/>
    </source>
</evidence>
<dbReference type="AlphaFoldDB" id="A0AA39V188"/>
<reference evidence="1" key="1">
    <citation type="submission" date="2023-03" db="EMBL/GenBank/DDBJ databases">
        <title>Complete genome of Cladonia borealis.</title>
        <authorList>
            <person name="Park H."/>
        </authorList>
    </citation>
    <scope>NUCLEOTIDE SEQUENCE</scope>
    <source>
        <strain evidence="1">ANT050790</strain>
    </source>
</reference>
<evidence type="ECO:0000313" key="1">
    <source>
        <dbReference type="EMBL" id="KAK0506939.1"/>
    </source>
</evidence>
<comment type="caution">
    <text evidence="1">The sequence shown here is derived from an EMBL/GenBank/DDBJ whole genome shotgun (WGS) entry which is preliminary data.</text>
</comment>
<sequence>MPSSRWWVALHPEEVPRLMLRLERTVRYAGSFGSVALGKPLGSGKPTFRRGKIEHGRYFVRLRAADQTHSFSPLNLGERLQNPVYTSAYLVVPLNTILDCHCPGLTQLQCLESSISFGEIPFSECIVIGDTCHHLAVIGRVERIANCGFYQAKEDTETDDVRAETLLHTVANCLISFCYKPHRGNGPKVEGHGGKAVGRAKASWRVLPAA</sequence>
<dbReference type="Proteomes" id="UP001166286">
    <property type="component" value="Unassembled WGS sequence"/>
</dbReference>
<proteinExistence type="predicted"/>
<name>A0AA39V188_9LECA</name>
<keyword evidence="2" id="KW-1185">Reference proteome</keyword>
<organism evidence="1 2">
    <name type="scientific">Cladonia borealis</name>
    <dbReference type="NCBI Taxonomy" id="184061"/>
    <lineage>
        <taxon>Eukaryota</taxon>
        <taxon>Fungi</taxon>
        <taxon>Dikarya</taxon>
        <taxon>Ascomycota</taxon>
        <taxon>Pezizomycotina</taxon>
        <taxon>Lecanoromycetes</taxon>
        <taxon>OSLEUM clade</taxon>
        <taxon>Lecanoromycetidae</taxon>
        <taxon>Lecanorales</taxon>
        <taxon>Lecanorineae</taxon>
        <taxon>Cladoniaceae</taxon>
        <taxon>Cladonia</taxon>
    </lineage>
</organism>
<accession>A0AA39V188</accession>
<dbReference type="EMBL" id="JAFEKC020000026">
    <property type="protein sequence ID" value="KAK0506939.1"/>
    <property type="molecule type" value="Genomic_DNA"/>
</dbReference>
<protein>
    <submittedName>
        <fullName evidence="1">Uncharacterized protein</fullName>
    </submittedName>
</protein>
<gene>
    <name evidence="1" type="ORF">JMJ35_010639</name>
</gene>